<name>A0A367YUP5_9ACTN</name>
<evidence type="ECO:0000313" key="15">
    <source>
        <dbReference type="Proteomes" id="UP000252770"/>
    </source>
</evidence>
<evidence type="ECO:0000256" key="3">
    <source>
        <dbReference type="ARBA" id="ARBA00012438"/>
    </source>
</evidence>
<dbReference type="InterPro" id="IPR050428">
    <property type="entry name" value="TCS_sensor_his_kinase"/>
</dbReference>
<dbReference type="SUPFAM" id="SSF47384">
    <property type="entry name" value="Homodimeric domain of signal transducing histidine kinase"/>
    <property type="match status" value="1"/>
</dbReference>
<dbReference type="GO" id="GO:0000155">
    <property type="term" value="F:phosphorelay sensor kinase activity"/>
    <property type="evidence" value="ECO:0007669"/>
    <property type="project" value="InterPro"/>
</dbReference>
<dbReference type="Gene3D" id="3.30.565.10">
    <property type="entry name" value="Histidine kinase-like ATPase, C-terminal domain"/>
    <property type="match status" value="1"/>
</dbReference>
<evidence type="ECO:0000256" key="8">
    <source>
        <dbReference type="ARBA" id="ARBA00022989"/>
    </source>
</evidence>
<sequence length="488" mass="51908">MRTRIMAAVLLTTLLGMSVAGVVSYVLARQATFDTVREALVQESDEIRTIAELVAEGGAEEPMSSPRDVLYLAISRSVPNPNEAILGLVDGAVEMVPQSGDPFQQSLAADTELVQAAAAVRPGAELEIRYLSTGQHRSVAYLSIPVQVEGSSSLGHYVAVVDVEAAMAPINRTHLTYAGICVLTLLVVAAVGYVVAGRLLAPLRSLQTTAQRISEADLTDRIPAEQLAAGDEVSDLGLTVNAMLDRLSDSFDQQRRMLDDAGHELRTPLTIVRGHLELVDAADPADVIRTRDLAMDELDRMHRMVEELMMLARSKLPDFTAVRPTVVADLLDDVLAKSTALGDRLWRIEQTVVDTVLLDPQRITQALLQLVSNAVRFTGPGDLIALGADCGGGELRIWVRDTGSGIAADQQGRIFERFYQGGPAGAGAREAGAGLGLAIVSAIAAGHGGTVRLRSAPGVGSTFTLVLPAVPDEVPAPLLERTPSQEVR</sequence>
<dbReference type="GO" id="GO:0005886">
    <property type="term" value="C:plasma membrane"/>
    <property type="evidence" value="ECO:0007669"/>
    <property type="project" value="UniProtKB-SubCell"/>
</dbReference>
<dbReference type="SUPFAM" id="SSF55874">
    <property type="entry name" value="ATPase domain of HSP90 chaperone/DNA topoisomerase II/histidine kinase"/>
    <property type="match status" value="1"/>
</dbReference>
<dbReference type="InterPro" id="IPR036097">
    <property type="entry name" value="HisK_dim/P_sf"/>
</dbReference>
<dbReference type="InterPro" id="IPR003661">
    <property type="entry name" value="HisK_dim/P_dom"/>
</dbReference>
<keyword evidence="10 11" id="KW-0472">Membrane</keyword>
<dbReference type="CDD" id="cd06225">
    <property type="entry name" value="HAMP"/>
    <property type="match status" value="1"/>
</dbReference>
<dbReference type="PROSITE" id="PS50885">
    <property type="entry name" value="HAMP"/>
    <property type="match status" value="1"/>
</dbReference>
<dbReference type="Gene3D" id="6.10.340.10">
    <property type="match status" value="1"/>
</dbReference>
<evidence type="ECO:0000256" key="11">
    <source>
        <dbReference type="SAM" id="Phobius"/>
    </source>
</evidence>
<evidence type="ECO:0000256" key="6">
    <source>
        <dbReference type="ARBA" id="ARBA00022692"/>
    </source>
</evidence>
<dbReference type="PANTHER" id="PTHR45436">
    <property type="entry name" value="SENSOR HISTIDINE KINASE YKOH"/>
    <property type="match status" value="1"/>
</dbReference>
<keyword evidence="6 11" id="KW-0812">Transmembrane</keyword>
<dbReference type="CDD" id="cd00075">
    <property type="entry name" value="HATPase"/>
    <property type="match status" value="1"/>
</dbReference>
<keyword evidence="7 14" id="KW-0418">Kinase</keyword>
<comment type="catalytic activity">
    <reaction evidence="1">
        <text>ATP + protein L-histidine = ADP + protein N-phospho-L-histidine.</text>
        <dbReference type="EC" id="2.7.13.3"/>
    </reaction>
</comment>
<evidence type="ECO:0000256" key="5">
    <source>
        <dbReference type="ARBA" id="ARBA00022679"/>
    </source>
</evidence>
<dbReference type="Pfam" id="PF00512">
    <property type="entry name" value="HisKA"/>
    <property type="match status" value="1"/>
</dbReference>
<dbReference type="EC" id="2.7.13.3" evidence="3"/>
<gene>
    <name evidence="14" type="ORF">DT076_08940</name>
</gene>
<organism evidence="14 15">
    <name type="scientific">Desertihabitans brevis</name>
    <dbReference type="NCBI Taxonomy" id="2268447"/>
    <lineage>
        <taxon>Bacteria</taxon>
        <taxon>Bacillati</taxon>
        <taxon>Actinomycetota</taxon>
        <taxon>Actinomycetes</taxon>
        <taxon>Propionibacteriales</taxon>
        <taxon>Propionibacteriaceae</taxon>
        <taxon>Desertihabitans</taxon>
    </lineage>
</organism>
<dbReference type="SUPFAM" id="SSF158472">
    <property type="entry name" value="HAMP domain-like"/>
    <property type="match status" value="1"/>
</dbReference>
<evidence type="ECO:0000256" key="10">
    <source>
        <dbReference type="ARBA" id="ARBA00023136"/>
    </source>
</evidence>
<dbReference type="Gene3D" id="1.10.287.130">
    <property type="match status" value="1"/>
</dbReference>
<evidence type="ECO:0000256" key="7">
    <source>
        <dbReference type="ARBA" id="ARBA00022777"/>
    </source>
</evidence>
<dbReference type="PROSITE" id="PS50109">
    <property type="entry name" value="HIS_KIN"/>
    <property type="match status" value="1"/>
</dbReference>
<feature type="domain" description="Histidine kinase" evidence="12">
    <location>
        <begin position="260"/>
        <end position="471"/>
    </location>
</feature>
<dbReference type="InterPro" id="IPR005467">
    <property type="entry name" value="His_kinase_dom"/>
</dbReference>
<feature type="transmembrane region" description="Helical" evidence="11">
    <location>
        <begin position="175"/>
        <end position="196"/>
    </location>
</feature>
<evidence type="ECO:0000256" key="1">
    <source>
        <dbReference type="ARBA" id="ARBA00000085"/>
    </source>
</evidence>
<dbReference type="InterPro" id="IPR004358">
    <property type="entry name" value="Sig_transdc_His_kin-like_C"/>
</dbReference>
<dbReference type="InterPro" id="IPR036890">
    <property type="entry name" value="HATPase_C_sf"/>
</dbReference>
<evidence type="ECO:0000313" key="14">
    <source>
        <dbReference type="EMBL" id="RCK69584.1"/>
    </source>
</evidence>
<dbReference type="SMART" id="SM00388">
    <property type="entry name" value="HisKA"/>
    <property type="match status" value="1"/>
</dbReference>
<dbReference type="SMART" id="SM00304">
    <property type="entry name" value="HAMP"/>
    <property type="match status" value="1"/>
</dbReference>
<dbReference type="EMBL" id="QOUI01000005">
    <property type="protein sequence ID" value="RCK69584.1"/>
    <property type="molecule type" value="Genomic_DNA"/>
</dbReference>
<feature type="domain" description="HAMP" evidence="13">
    <location>
        <begin position="197"/>
        <end position="252"/>
    </location>
</feature>
<comment type="caution">
    <text evidence="14">The sequence shown here is derived from an EMBL/GenBank/DDBJ whole genome shotgun (WGS) entry which is preliminary data.</text>
</comment>
<dbReference type="PANTHER" id="PTHR45436:SF5">
    <property type="entry name" value="SENSOR HISTIDINE KINASE TRCS"/>
    <property type="match status" value="1"/>
</dbReference>
<dbReference type="SMART" id="SM00387">
    <property type="entry name" value="HATPase_c"/>
    <property type="match status" value="1"/>
</dbReference>
<comment type="subcellular location">
    <subcellularLocation>
        <location evidence="2">Cell membrane</location>
    </subcellularLocation>
</comment>
<evidence type="ECO:0000256" key="9">
    <source>
        <dbReference type="ARBA" id="ARBA00023012"/>
    </source>
</evidence>
<dbReference type="Pfam" id="PF02518">
    <property type="entry name" value="HATPase_c"/>
    <property type="match status" value="1"/>
</dbReference>
<keyword evidence="5" id="KW-0808">Transferase</keyword>
<dbReference type="Pfam" id="PF00672">
    <property type="entry name" value="HAMP"/>
    <property type="match status" value="1"/>
</dbReference>
<evidence type="ECO:0000259" key="12">
    <source>
        <dbReference type="PROSITE" id="PS50109"/>
    </source>
</evidence>
<reference evidence="14 15" key="1">
    <citation type="submission" date="2018-07" db="EMBL/GenBank/DDBJ databases">
        <title>Desertimonas flava gen. nov. sp. nov.</title>
        <authorList>
            <person name="Liu S."/>
        </authorList>
    </citation>
    <scope>NUCLEOTIDE SEQUENCE [LARGE SCALE GENOMIC DNA]</scope>
    <source>
        <strain evidence="14 15">16Sb5-5</strain>
    </source>
</reference>
<dbReference type="InterPro" id="IPR003660">
    <property type="entry name" value="HAMP_dom"/>
</dbReference>
<keyword evidence="15" id="KW-1185">Reference proteome</keyword>
<keyword evidence="9" id="KW-0902">Two-component regulatory system</keyword>
<proteinExistence type="predicted"/>
<dbReference type="PRINTS" id="PR00344">
    <property type="entry name" value="BCTRLSENSOR"/>
</dbReference>
<accession>A0A367YUP5</accession>
<dbReference type="CDD" id="cd00082">
    <property type="entry name" value="HisKA"/>
    <property type="match status" value="1"/>
</dbReference>
<keyword evidence="4" id="KW-0597">Phosphoprotein</keyword>
<keyword evidence="8 11" id="KW-1133">Transmembrane helix</keyword>
<protein>
    <recommendedName>
        <fullName evidence="3">histidine kinase</fullName>
        <ecNumber evidence="3">2.7.13.3</ecNumber>
    </recommendedName>
</protein>
<dbReference type="AlphaFoldDB" id="A0A367YUP5"/>
<evidence type="ECO:0000259" key="13">
    <source>
        <dbReference type="PROSITE" id="PS50885"/>
    </source>
</evidence>
<dbReference type="Proteomes" id="UP000252770">
    <property type="component" value="Unassembled WGS sequence"/>
</dbReference>
<evidence type="ECO:0000256" key="4">
    <source>
        <dbReference type="ARBA" id="ARBA00022553"/>
    </source>
</evidence>
<dbReference type="InterPro" id="IPR003594">
    <property type="entry name" value="HATPase_dom"/>
</dbReference>
<evidence type="ECO:0000256" key="2">
    <source>
        <dbReference type="ARBA" id="ARBA00004236"/>
    </source>
</evidence>